<evidence type="ECO:0000256" key="3">
    <source>
        <dbReference type="ARBA" id="ARBA00022801"/>
    </source>
</evidence>
<dbReference type="SUPFAM" id="SSF55811">
    <property type="entry name" value="Nudix"/>
    <property type="match status" value="1"/>
</dbReference>
<dbReference type="InterPro" id="IPR000086">
    <property type="entry name" value="NUDIX_hydrolase_dom"/>
</dbReference>
<dbReference type="Pfam" id="PF00293">
    <property type="entry name" value="NUDIX"/>
    <property type="match status" value="1"/>
</dbReference>
<evidence type="ECO:0000256" key="2">
    <source>
        <dbReference type="ARBA" id="ARBA00005582"/>
    </source>
</evidence>
<dbReference type="PANTHER" id="PTHR43046">
    <property type="entry name" value="GDP-MANNOSE MANNOSYL HYDROLASE"/>
    <property type="match status" value="1"/>
</dbReference>
<evidence type="ECO:0000256" key="5">
    <source>
        <dbReference type="RuleBase" id="RU003476"/>
    </source>
</evidence>
<keyword evidence="8" id="KW-1185">Reference proteome</keyword>
<reference evidence="7 8" key="1">
    <citation type="submission" date="2019-03" db="EMBL/GenBank/DDBJ databases">
        <title>Draft genome sequences of novel Actinobacteria.</title>
        <authorList>
            <person name="Sahin N."/>
            <person name="Ay H."/>
            <person name="Saygin H."/>
        </authorList>
    </citation>
    <scope>NUCLEOTIDE SEQUENCE [LARGE SCALE GENOMIC DNA]</scope>
    <source>
        <strain evidence="7 8">JCM 30547</strain>
    </source>
</reference>
<gene>
    <name evidence="7" type="ORF">E1261_29705</name>
</gene>
<keyword evidence="4" id="KW-0460">Magnesium</keyword>
<dbReference type="InterPro" id="IPR020084">
    <property type="entry name" value="NUDIX_hydrolase_CS"/>
</dbReference>
<comment type="caution">
    <text evidence="7">The sequence shown here is derived from an EMBL/GenBank/DDBJ whole genome shotgun (WGS) entry which is preliminary data.</text>
</comment>
<dbReference type="AlphaFoldDB" id="A0A4R4PL93"/>
<evidence type="ECO:0000256" key="1">
    <source>
        <dbReference type="ARBA" id="ARBA00001946"/>
    </source>
</evidence>
<dbReference type="PROSITE" id="PS51462">
    <property type="entry name" value="NUDIX"/>
    <property type="match status" value="1"/>
</dbReference>
<dbReference type="Proteomes" id="UP000295075">
    <property type="component" value="Unassembled WGS sequence"/>
</dbReference>
<dbReference type="OrthoDB" id="9804442at2"/>
<dbReference type="GO" id="GO:0016787">
    <property type="term" value="F:hydrolase activity"/>
    <property type="evidence" value="ECO:0007669"/>
    <property type="project" value="UniProtKB-KW"/>
</dbReference>
<comment type="cofactor">
    <cofactor evidence="1">
        <name>Mg(2+)</name>
        <dbReference type="ChEBI" id="CHEBI:18420"/>
    </cofactor>
</comment>
<evidence type="ECO:0000313" key="8">
    <source>
        <dbReference type="Proteomes" id="UP000295075"/>
    </source>
</evidence>
<evidence type="ECO:0000313" key="7">
    <source>
        <dbReference type="EMBL" id="TDC22887.1"/>
    </source>
</evidence>
<comment type="similarity">
    <text evidence="2 5">Belongs to the Nudix hydrolase family.</text>
</comment>
<sequence>MIAFLSDPPGRLPSMPIPRAAAVVVDGPRALVIKRYLRHNSASACVMCEAAKWTSPDCPGHHYAVLPGGQVEEGETPETTAIRELNEETTLTAQIDRLLWTGHHNGRPASYYLMTEVTGTPHMSDAEAGAQTPHNISELIWAAPTEFDNLGLYPVDIRSPLTDLLANNA</sequence>
<organism evidence="7 8">
    <name type="scientific">Kribbella albertanoniae</name>
    <dbReference type="NCBI Taxonomy" id="1266829"/>
    <lineage>
        <taxon>Bacteria</taxon>
        <taxon>Bacillati</taxon>
        <taxon>Actinomycetota</taxon>
        <taxon>Actinomycetes</taxon>
        <taxon>Propionibacteriales</taxon>
        <taxon>Kribbellaceae</taxon>
        <taxon>Kribbella</taxon>
    </lineage>
</organism>
<dbReference type="EMBL" id="SMKA01000178">
    <property type="protein sequence ID" value="TDC22887.1"/>
    <property type="molecule type" value="Genomic_DNA"/>
</dbReference>
<dbReference type="InterPro" id="IPR020476">
    <property type="entry name" value="Nudix_hydrolase"/>
</dbReference>
<proteinExistence type="inferred from homology"/>
<evidence type="ECO:0000259" key="6">
    <source>
        <dbReference type="PROSITE" id="PS51462"/>
    </source>
</evidence>
<evidence type="ECO:0000256" key="4">
    <source>
        <dbReference type="ARBA" id="ARBA00022842"/>
    </source>
</evidence>
<accession>A0A4R4PL93</accession>
<dbReference type="PANTHER" id="PTHR43046:SF12">
    <property type="entry name" value="GDP-MANNOSE MANNOSYL HYDROLASE"/>
    <property type="match status" value="1"/>
</dbReference>
<dbReference type="PROSITE" id="PS00893">
    <property type="entry name" value="NUDIX_BOX"/>
    <property type="match status" value="1"/>
</dbReference>
<feature type="domain" description="Nudix hydrolase" evidence="6">
    <location>
        <begin position="15"/>
        <end position="165"/>
    </location>
</feature>
<dbReference type="Gene3D" id="3.90.79.10">
    <property type="entry name" value="Nucleoside Triphosphate Pyrophosphohydrolase"/>
    <property type="match status" value="1"/>
</dbReference>
<keyword evidence="3 5" id="KW-0378">Hydrolase</keyword>
<protein>
    <submittedName>
        <fullName evidence="7">NUDIX domain-containing protein</fullName>
    </submittedName>
</protein>
<dbReference type="InterPro" id="IPR015797">
    <property type="entry name" value="NUDIX_hydrolase-like_dom_sf"/>
</dbReference>
<dbReference type="PRINTS" id="PR00502">
    <property type="entry name" value="NUDIXFAMILY"/>
</dbReference>
<name>A0A4R4PL93_9ACTN</name>